<reference evidence="1" key="1">
    <citation type="submission" date="2020-08" db="EMBL/GenBank/DDBJ databases">
        <title>Multicomponent nature underlies the extraordinary mechanical properties of spider dragline silk.</title>
        <authorList>
            <person name="Kono N."/>
            <person name="Nakamura H."/>
            <person name="Mori M."/>
            <person name="Yoshida Y."/>
            <person name="Ohtoshi R."/>
            <person name="Malay A.D."/>
            <person name="Moran D.A.P."/>
            <person name="Tomita M."/>
            <person name="Numata K."/>
            <person name="Arakawa K."/>
        </authorList>
    </citation>
    <scope>NUCLEOTIDE SEQUENCE</scope>
</reference>
<organism evidence="1 2">
    <name type="scientific">Nephila pilipes</name>
    <name type="common">Giant wood spider</name>
    <name type="synonym">Nephila maculata</name>
    <dbReference type="NCBI Taxonomy" id="299642"/>
    <lineage>
        <taxon>Eukaryota</taxon>
        <taxon>Metazoa</taxon>
        <taxon>Ecdysozoa</taxon>
        <taxon>Arthropoda</taxon>
        <taxon>Chelicerata</taxon>
        <taxon>Arachnida</taxon>
        <taxon>Araneae</taxon>
        <taxon>Araneomorphae</taxon>
        <taxon>Entelegynae</taxon>
        <taxon>Araneoidea</taxon>
        <taxon>Nephilidae</taxon>
        <taxon>Nephila</taxon>
    </lineage>
</organism>
<protein>
    <submittedName>
        <fullName evidence="1">Uncharacterized protein</fullName>
    </submittedName>
</protein>
<evidence type="ECO:0000313" key="1">
    <source>
        <dbReference type="EMBL" id="GFU05654.1"/>
    </source>
</evidence>
<keyword evidence="2" id="KW-1185">Reference proteome</keyword>
<sequence>MKSPFLVNDRATLPFHVRRIFSRVQCEDSEGRWRGIILTYKHTSKRDTFVHSFFADGDILQPGRPSTMVKRGAAFISFQNYIGKGGEWQRKE</sequence>
<name>A0A8X6UD83_NEPPI</name>
<dbReference type="EMBL" id="BMAW01028096">
    <property type="protein sequence ID" value="GFU05654.1"/>
    <property type="molecule type" value="Genomic_DNA"/>
</dbReference>
<dbReference type="AlphaFoldDB" id="A0A8X6UD83"/>
<proteinExistence type="predicted"/>
<evidence type="ECO:0000313" key="2">
    <source>
        <dbReference type="Proteomes" id="UP000887013"/>
    </source>
</evidence>
<gene>
    <name evidence="1" type="ORF">NPIL_275481</name>
</gene>
<comment type="caution">
    <text evidence="1">The sequence shown here is derived from an EMBL/GenBank/DDBJ whole genome shotgun (WGS) entry which is preliminary data.</text>
</comment>
<accession>A0A8X6UD83</accession>
<dbReference type="Proteomes" id="UP000887013">
    <property type="component" value="Unassembled WGS sequence"/>
</dbReference>